<dbReference type="Proteomes" id="UP000183988">
    <property type="component" value="Unassembled WGS sequence"/>
</dbReference>
<dbReference type="STRING" id="930117.SAMN05216225_102444"/>
<dbReference type="Gene3D" id="3.40.50.410">
    <property type="entry name" value="von Willebrand factor, type A domain"/>
    <property type="match status" value="1"/>
</dbReference>
<evidence type="ECO:0008006" key="3">
    <source>
        <dbReference type="Google" id="ProtNLM"/>
    </source>
</evidence>
<dbReference type="RefSeq" id="WP_072890760.1">
    <property type="nucleotide sequence ID" value="NZ_FQVW01000024.1"/>
</dbReference>
<dbReference type="EMBL" id="FQVW01000024">
    <property type="protein sequence ID" value="SHG28452.1"/>
    <property type="molecule type" value="Genomic_DNA"/>
</dbReference>
<gene>
    <name evidence="1" type="ORF">SAMN05216225_102444</name>
</gene>
<reference evidence="1 2" key="1">
    <citation type="submission" date="2016-11" db="EMBL/GenBank/DDBJ databases">
        <authorList>
            <person name="Jaros S."/>
            <person name="Januszkiewicz K."/>
            <person name="Wedrychowicz H."/>
        </authorList>
    </citation>
    <scope>NUCLEOTIDE SEQUENCE [LARGE SCALE GENOMIC DNA]</scope>
    <source>
        <strain evidence="1 2">IBRC-M 10683</strain>
    </source>
</reference>
<proteinExistence type="predicted"/>
<accession>A0A1M5IJH4</accession>
<dbReference type="AlphaFoldDB" id="A0A1M5IJH4"/>
<sequence>MRKSLTEIIFLLDRSGSMGGLESDTIGGFNAFVEKQSKLEGETIVSTILFDDQYEILWNGKNAKELQLTDKEYFVRGMTALLDAVGKTIVEVSHRISNTVESERPDQVLFVITTDGLENASQEFTYQNIHQLITNQKEKHNWEFIFLGANIDVQKEAKRFGIDERDAFQYDASPRGLEKMYEVANQEISYRRGNL</sequence>
<evidence type="ECO:0000313" key="2">
    <source>
        <dbReference type="Proteomes" id="UP000183988"/>
    </source>
</evidence>
<dbReference type="OrthoDB" id="9790144at2"/>
<dbReference type="InterPro" id="IPR036465">
    <property type="entry name" value="vWFA_dom_sf"/>
</dbReference>
<name>A0A1M5IJH4_9BACI</name>
<protein>
    <recommendedName>
        <fullName evidence="3">VWFA domain-containing protein</fullName>
    </recommendedName>
</protein>
<organism evidence="1 2">
    <name type="scientific">Ornithinibacillus halophilus</name>
    <dbReference type="NCBI Taxonomy" id="930117"/>
    <lineage>
        <taxon>Bacteria</taxon>
        <taxon>Bacillati</taxon>
        <taxon>Bacillota</taxon>
        <taxon>Bacilli</taxon>
        <taxon>Bacillales</taxon>
        <taxon>Bacillaceae</taxon>
        <taxon>Ornithinibacillus</taxon>
    </lineage>
</organism>
<evidence type="ECO:0000313" key="1">
    <source>
        <dbReference type="EMBL" id="SHG28452.1"/>
    </source>
</evidence>
<keyword evidence="2" id="KW-1185">Reference proteome</keyword>
<dbReference type="SUPFAM" id="SSF53300">
    <property type="entry name" value="vWA-like"/>
    <property type="match status" value="1"/>
</dbReference>